<feature type="compositionally biased region" description="Basic and acidic residues" evidence="7">
    <location>
        <begin position="377"/>
        <end position="388"/>
    </location>
</feature>
<evidence type="ECO:0000256" key="7">
    <source>
        <dbReference type="SAM" id="MobiDB-lite"/>
    </source>
</evidence>
<evidence type="ECO:0000256" key="3">
    <source>
        <dbReference type="ARBA" id="ARBA00022980"/>
    </source>
</evidence>
<sequence length="450" mass="47586">MANKGIAALRQFTLGKGKSGGRNSQGRITAFHRGGGAKRLLRRIDLKRSTHGVGVVERIEYDPNRSSKIALVRWVEGGTPPRRQEGREAAVEREVASLRKKVLGSSTAASDGGQFSISSLPGTVDHSSAADVFSSALSSFPKAAEAAAAASRPFGGSAGLPRIAAAGAKPTFFASRVRDENGEGAFSLGEIREWRPDLPIWAHRIKRRAAVSWQCVRRHSTFEMVGGARHGEGKPKVDRDIISQLGISSTIDLPQVAVVGSQSTGKRLSVAASAARQSGRRGKGLVRLSRRPGGARSDRGGGGRHVTVGNATPRPVALGEPQAKSLGRLSLPLFWLSSPFLLPSEEERLPLSSSLTVRLVVAPTARAERGAASWERGGGDRAWRRPPLEKLSPCSPPHGVLDCSVWGTPGMEHPAVGLPADVATAERVATSVEASPRSVATLSRGGWPSR</sequence>
<dbReference type="InterPro" id="IPR012340">
    <property type="entry name" value="NA-bd_OB-fold"/>
</dbReference>
<keyword evidence="10" id="KW-1185">Reference proteome</keyword>
<feature type="region of interest" description="Disordered" evidence="7">
    <location>
        <begin position="371"/>
        <end position="390"/>
    </location>
</feature>
<comment type="caution">
    <text evidence="9">The sequence shown here is derived from an EMBL/GenBank/DDBJ whole genome shotgun (WGS) entry which is preliminary data.</text>
</comment>
<protein>
    <recommendedName>
        <fullName evidence="6">60S ribosomal protein L2, mitochondrial</fullName>
    </recommendedName>
</protein>
<dbReference type="GO" id="GO:0003735">
    <property type="term" value="F:structural constituent of ribosome"/>
    <property type="evidence" value="ECO:0007669"/>
    <property type="project" value="InterPro"/>
</dbReference>
<evidence type="ECO:0000256" key="1">
    <source>
        <dbReference type="ARBA" id="ARBA00004173"/>
    </source>
</evidence>
<comment type="subcellular location">
    <subcellularLocation>
        <location evidence="1">Mitochondrion</location>
    </subcellularLocation>
</comment>
<evidence type="ECO:0000313" key="9">
    <source>
        <dbReference type="EMBL" id="MQM18944.1"/>
    </source>
</evidence>
<feature type="region of interest" description="Disordered" evidence="7">
    <location>
        <begin position="276"/>
        <end position="317"/>
    </location>
</feature>
<dbReference type="GO" id="GO:0032543">
    <property type="term" value="P:mitochondrial translation"/>
    <property type="evidence" value="ECO:0007669"/>
    <property type="project" value="TreeGrafter"/>
</dbReference>
<accession>A0A843XHA0</accession>
<dbReference type="InterPro" id="IPR002171">
    <property type="entry name" value="Ribosomal_uL2"/>
</dbReference>
<dbReference type="InterPro" id="IPR022666">
    <property type="entry name" value="Ribosomal_uL2_RNA-bd_dom"/>
</dbReference>
<organism evidence="9 10">
    <name type="scientific">Colocasia esculenta</name>
    <name type="common">Wild taro</name>
    <name type="synonym">Arum esculentum</name>
    <dbReference type="NCBI Taxonomy" id="4460"/>
    <lineage>
        <taxon>Eukaryota</taxon>
        <taxon>Viridiplantae</taxon>
        <taxon>Streptophyta</taxon>
        <taxon>Embryophyta</taxon>
        <taxon>Tracheophyta</taxon>
        <taxon>Spermatophyta</taxon>
        <taxon>Magnoliopsida</taxon>
        <taxon>Liliopsida</taxon>
        <taxon>Araceae</taxon>
        <taxon>Aroideae</taxon>
        <taxon>Colocasieae</taxon>
        <taxon>Colocasia</taxon>
    </lineage>
</organism>
<comment type="similarity">
    <text evidence="2">Belongs to the universal ribosomal protein uL2 family.</text>
</comment>
<keyword evidence="5" id="KW-0687">Ribonucleoprotein</keyword>
<evidence type="ECO:0000259" key="8">
    <source>
        <dbReference type="SMART" id="SM01383"/>
    </source>
</evidence>
<dbReference type="Gene3D" id="2.40.50.140">
    <property type="entry name" value="Nucleic acid-binding proteins"/>
    <property type="match status" value="1"/>
</dbReference>
<dbReference type="GO" id="GO:0005762">
    <property type="term" value="C:mitochondrial large ribosomal subunit"/>
    <property type="evidence" value="ECO:0007669"/>
    <property type="project" value="TreeGrafter"/>
</dbReference>
<evidence type="ECO:0000256" key="6">
    <source>
        <dbReference type="ARBA" id="ARBA00078513"/>
    </source>
</evidence>
<evidence type="ECO:0000313" key="10">
    <source>
        <dbReference type="Proteomes" id="UP000652761"/>
    </source>
</evidence>
<keyword evidence="4" id="KW-0496">Mitochondrion</keyword>
<evidence type="ECO:0000256" key="2">
    <source>
        <dbReference type="ARBA" id="ARBA00005636"/>
    </source>
</evidence>
<name>A0A843XHA0_COLES</name>
<keyword evidence="3" id="KW-0689">Ribosomal protein</keyword>
<dbReference type="AlphaFoldDB" id="A0A843XHA0"/>
<dbReference type="PANTHER" id="PTHR13691:SF72">
    <property type="entry name" value="EXPRESSED PROTEIN"/>
    <property type="match status" value="1"/>
</dbReference>
<feature type="compositionally biased region" description="Basic residues" evidence="7">
    <location>
        <begin position="278"/>
        <end position="290"/>
    </location>
</feature>
<evidence type="ECO:0000256" key="4">
    <source>
        <dbReference type="ARBA" id="ARBA00023128"/>
    </source>
</evidence>
<dbReference type="FunFam" id="2.40.50.140:FF:000254">
    <property type="entry name" value="Ribosomal protein L2 mitochondrion"/>
    <property type="match status" value="1"/>
</dbReference>
<dbReference type="SUPFAM" id="SSF50249">
    <property type="entry name" value="Nucleic acid-binding proteins"/>
    <property type="match status" value="1"/>
</dbReference>
<proteinExistence type="inferred from homology"/>
<evidence type="ECO:0000256" key="5">
    <source>
        <dbReference type="ARBA" id="ARBA00023274"/>
    </source>
</evidence>
<dbReference type="SMART" id="SM01383">
    <property type="entry name" value="Ribosomal_L2"/>
    <property type="match status" value="1"/>
</dbReference>
<dbReference type="PANTHER" id="PTHR13691">
    <property type="entry name" value="RIBOSOMAL PROTEIN L2"/>
    <property type="match status" value="1"/>
</dbReference>
<gene>
    <name evidence="9" type="ORF">Taro_051942</name>
</gene>
<reference evidence="9" key="1">
    <citation type="submission" date="2017-07" db="EMBL/GenBank/DDBJ databases">
        <title>Taro Niue Genome Assembly and Annotation.</title>
        <authorList>
            <person name="Atibalentja N."/>
            <person name="Keating K."/>
            <person name="Fields C.J."/>
        </authorList>
    </citation>
    <scope>NUCLEOTIDE SEQUENCE</scope>
    <source>
        <strain evidence="9">Niue_2</strain>
        <tissue evidence="9">Leaf</tissue>
    </source>
</reference>
<dbReference type="Pfam" id="PF00181">
    <property type="entry name" value="Ribosomal_L2_N"/>
    <property type="match status" value="1"/>
</dbReference>
<dbReference type="OrthoDB" id="10267824at2759"/>
<feature type="domain" description="Large ribosomal subunit protein uL2 RNA-binding" evidence="8">
    <location>
        <begin position="21"/>
        <end position="97"/>
    </location>
</feature>
<dbReference type="Proteomes" id="UP000652761">
    <property type="component" value="Unassembled WGS sequence"/>
</dbReference>
<dbReference type="GO" id="GO:0003723">
    <property type="term" value="F:RNA binding"/>
    <property type="evidence" value="ECO:0007669"/>
    <property type="project" value="TreeGrafter"/>
</dbReference>
<feature type="region of interest" description="Disordered" evidence="7">
    <location>
        <begin position="429"/>
        <end position="450"/>
    </location>
</feature>
<dbReference type="EMBL" id="NMUH01008540">
    <property type="protein sequence ID" value="MQM18944.1"/>
    <property type="molecule type" value="Genomic_DNA"/>
</dbReference>